<dbReference type="EMBL" id="MF042361">
    <property type="protein sequence ID" value="ARV77143.1"/>
    <property type="molecule type" value="Genomic_DNA"/>
</dbReference>
<protein>
    <recommendedName>
        <fullName evidence="3">DUF1367 family protein</fullName>
    </recommendedName>
</protein>
<evidence type="ECO:0000313" key="2">
    <source>
        <dbReference type="Proteomes" id="UP000221845"/>
    </source>
</evidence>
<dbReference type="Proteomes" id="UP000221845">
    <property type="component" value="Segment"/>
</dbReference>
<accession>A0A1Y0SZE0</accession>
<keyword evidence="2" id="KW-1185">Reference proteome</keyword>
<dbReference type="Pfam" id="PF07105">
    <property type="entry name" value="DUF1367"/>
    <property type="match status" value="1"/>
</dbReference>
<evidence type="ECO:0000313" key="1">
    <source>
        <dbReference type="EMBL" id="ARV77143.1"/>
    </source>
</evidence>
<reference evidence="1 2" key="1">
    <citation type="submission" date="2017-05" db="EMBL/GenBank/DDBJ databases">
        <authorList>
            <person name="Song R."/>
            <person name="Chenine A.L."/>
            <person name="Ruprecht R.M."/>
        </authorList>
    </citation>
    <scope>NUCLEOTIDE SEQUENCE [LARGE SCALE GENOMIC DNA]</scope>
</reference>
<name>A0A1Y0SZE0_9CAUD</name>
<sequence>MKIYFRKHQGNIWVPDTEESVEATMGIKLGTVLGGEFTKPNNYKFFKKMHALVRLTFDRFTEHVDLGLEYKGMKVEPSYDLFRKQMTCLAGFYTATYDMKGNVRVEAKSWSFSNMSEEDREKMFSALINVALRKFFAADLSERQLRELVDQTLAFAS</sequence>
<evidence type="ECO:0008006" key="3">
    <source>
        <dbReference type="Google" id="ProtNLM"/>
    </source>
</evidence>
<organism evidence="1 2">
    <name type="scientific">Pseudomonas phage Skulduggery</name>
    <dbReference type="NCBI Taxonomy" id="2006671"/>
    <lineage>
        <taxon>Viruses</taxon>
        <taxon>Duplodnaviria</taxon>
        <taxon>Heunggongvirae</taxon>
        <taxon>Uroviricota</taxon>
        <taxon>Caudoviricetes</taxon>
        <taxon>Skulduggeryvirus</taxon>
        <taxon>Skulduggeryvirus skulduggery</taxon>
    </lineage>
</organism>
<dbReference type="InterPro" id="IPR009797">
    <property type="entry name" value="DUF1367"/>
</dbReference>
<gene>
    <name evidence="1" type="ORF">SKUL_44</name>
</gene>
<proteinExistence type="predicted"/>